<keyword evidence="4" id="KW-1185">Reference proteome</keyword>
<evidence type="ECO:0000259" key="1">
    <source>
        <dbReference type="Pfam" id="PF20695"/>
    </source>
</evidence>
<gene>
    <name evidence="3" type="ORF">C471_09090</name>
</gene>
<dbReference type="PATRIC" id="fig|1227484.4.peg.1813"/>
<dbReference type="SUPFAM" id="SSF50475">
    <property type="entry name" value="FMN-binding split barrel"/>
    <property type="match status" value="1"/>
</dbReference>
<comment type="caution">
    <text evidence="3">The sequence shown here is derived from an EMBL/GenBank/DDBJ whole genome shotgun (WGS) entry which is preliminary data.</text>
</comment>
<dbReference type="Pfam" id="PF20696">
    <property type="entry name" value="UbiD_C"/>
    <property type="match status" value="1"/>
</dbReference>
<dbReference type="OrthoDB" id="198775at2157"/>
<evidence type="ECO:0000259" key="2">
    <source>
        <dbReference type="Pfam" id="PF20696"/>
    </source>
</evidence>
<feature type="domain" description="3-octaprenyl-4-hydroxybenzoate carboxy-lyase-like N-terminal" evidence="1">
    <location>
        <begin position="8"/>
        <end position="97"/>
    </location>
</feature>
<dbReference type="EMBL" id="AOJE01000043">
    <property type="protein sequence ID" value="ELZ39116.1"/>
    <property type="molecule type" value="Genomic_DNA"/>
</dbReference>
<feature type="domain" description="3-octaprenyl-4-hydroxybenzoate carboxy-lyase-like C-terminal" evidence="2">
    <location>
        <begin position="296"/>
        <end position="418"/>
    </location>
</feature>
<protein>
    <submittedName>
        <fullName evidence="3">3-polyprenyl-4-hydroxybenzoate decarboxylase-like protein</fullName>
    </submittedName>
</protein>
<dbReference type="InterPro" id="IPR049381">
    <property type="entry name" value="UbiD-like_C"/>
</dbReference>
<dbReference type="eggNOG" id="arCOG01671">
    <property type="taxonomic scope" value="Archaea"/>
</dbReference>
<dbReference type="STRING" id="1227484.C471_09090"/>
<dbReference type="InterPro" id="IPR049383">
    <property type="entry name" value="UbiD-like_N"/>
</dbReference>
<dbReference type="RefSeq" id="WP_004048442.1">
    <property type="nucleotide sequence ID" value="NZ_AOJE01000043.1"/>
</dbReference>
<dbReference type="AlphaFoldDB" id="M0DUF4"/>
<organism evidence="3 4">
    <name type="scientific">Halorubrum saccharovorum DSM 1137</name>
    <dbReference type="NCBI Taxonomy" id="1227484"/>
    <lineage>
        <taxon>Archaea</taxon>
        <taxon>Methanobacteriati</taxon>
        <taxon>Methanobacteriota</taxon>
        <taxon>Stenosarchaea group</taxon>
        <taxon>Halobacteria</taxon>
        <taxon>Halobacteriales</taxon>
        <taxon>Haloferacaceae</taxon>
        <taxon>Halorubrum</taxon>
    </lineage>
</organism>
<accession>M0DUF4</accession>
<evidence type="ECO:0000313" key="4">
    <source>
        <dbReference type="Proteomes" id="UP000011514"/>
    </source>
</evidence>
<dbReference type="SUPFAM" id="SSF143968">
    <property type="entry name" value="UbiD C-terminal domain-like"/>
    <property type="match status" value="1"/>
</dbReference>
<dbReference type="Proteomes" id="UP000011514">
    <property type="component" value="Unassembled WGS sequence"/>
</dbReference>
<reference evidence="3 4" key="1">
    <citation type="journal article" date="2014" name="PLoS Genet.">
        <title>Phylogenetically driven sequencing of extremely halophilic archaea reveals strategies for static and dynamic osmo-response.</title>
        <authorList>
            <person name="Becker E.A."/>
            <person name="Seitzer P.M."/>
            <person name="Tritt A."/>
            <person name="Larsen D."/>
            <person name="Krusor M."/>
            <person name="Yao A.I."/>
            <person name="Wu D."/>
            <person name="Madern D."/>
            <person name="Eisen J.A."/>
            <person name="Darling A.E."/>
            <person name="Facciotti M.T."/>
        </authorList>
    </citation>
    <scope>NUCLEOTIDE SEQUENCE [LARGE SCALE GENOMIC DNA]</scope>
    <source>
        <strain evidence="3 4">DSM 1137</strain>
    </source>
</reference>
<sequence>MTALRDHLDWLRETDTTVDVTEPVHWDGTVEAVAAEATRHGCPVVRFTETSGIARLVSGVYGGPDQFFSDDRDPWDRIAGALGHPPDGSYVDLIDRLARWEPASIDERPDAEPDATRCDGADLYDLGLPTTREGVPLVSLGVIAAEVDGETTWAPIAGRGRRSTELRLSVPRPFAEWCPPRTDVSVLLGVSAPVLIAALQAWTQGQPTPDAPALAAGLSDLQLATIDGRTVPAEAEVRVDGRLSGIDPKDAGRTAAWEIGQETTTVAVETTGIATREQPTIPFAPFDRPLADDVHLACLVEAAKLFRRVKNYWGVSPVRWIQIPVEGRLGLCIVSSEILYAGFEWQLANTLFSFSDLFDKVLVVDEQADPTDLARALDDMWVKAHPANDWVFSESHASSAAAPEYRDEDAGSRLYINATWDPRWDEEYIAPRVTMETAFSESVLASLADRWDELGLDEAVRPDRLDGDD</sequence>
<name>M0DUF4_9EURY</name>
<evidence type="ECO:0000313" key="3">
    <source>
        <dbReference type="EMBL" id="ELZ39116.1"/>
    </source>
</evidence>
<proteinExistence type="predicted"/>
<dbReference type="Gene3D" id="3.40.1670.10">
    <property type="entry name" value="UbiD C-terminal domain-like"/>
    <property type="match status" value="1"/>
</dbReference>
<dbReference type="Pfam" id="PF20695">
    <property type="entry name" value="UbiD_N"/>
    <property type="match status" value="1"/>
</dbReference>